<feature type="compositionally biased region" description="Basic and acidic residues" evidence="1">
    <location>
        <begin position="297"/>
        <end position="307"/>
    </location>
</feature>
<evidence type="ECO:0000256" key="1">
    <source>
        <dbReference type="SAM" id="MobiDB-lite"/>
    </source>
</evidence>
<feature type="compositionally biased region" description="Acidic residues" evidence="1">
    <location>
        <begin position="279"/>
        <end position="290"/>
    </location>
</feature>
<reference evidence="2" key="2">
    <citation type="journal article" date="2020" name="Nat. Commun.">
        <title>Large-scale genome sequencing of mycorrhizal fungi provides insights into the early evolution of symbiotic traits.</title>
        <authorList>
            <person name="Miyauchi S."/>
            <person name="Kiss E."/>
            <person name="Kuo A."/>
            <person name="Drula E."/>
            <person name="Kohler A."/>
            <person name="Sanchez-Garcia M."/>
            <person name="Morin E."/>
            <person name="Andreopoulos B."/>
            <person name="Barry K.W."/>
            <person name="Bonito G."/>
            <person name="Buee M."/>
            <person name="Carver A."/>
            <person name="Chen C."/>
            <person name="Cichocki N."/>
            <person name="Clum A."/>
            <person name="Culley D."/>
            <person name="Crous P.W."/>
            <person name="Fauchery L."/>
            <person name="Girlanda M."/>
            <person name="Hayes R.D."/>
            <person name="Keri Z."/>
            <person name="LaButti K."/>
            <person name="Lipzen A."/>
            <person name="Lombard V."/>
            <person name="Magnuson J."/>
            <person name="Maillard F."/>
            <person name="Murat C."/>
            <person name="Nolan M."/>
            <person name="Ohm R.A."/>
            <person name="Pangilinan J."/>
            <person name="Pereira M.F."/>
            <person name="Perotto S."/>
            <person name="Peter M."/>
            <person name="Pfister S."/>
            <person name="Riley R."/>
            <person name="Sitrit Y."/>
            <person name="Stielow J.B."/>
            <person name="Szollosi G."/>
            <person name="Zifcakova L."/>
            <person name="Stursova M."/>
            <person name="Spatafora J.W."/>
            <person name="Tedersoo L."/>
            <person name="Vaario L.M."/>
            <person name="Yamada A."/>
            <person name="Yan M."/>
            <person name="Wang P."/>
            <person name="Xu J."/>
            <person name="Bruns T."/>
            <person name="Baldrian P."/>
            <person name="Vilgalys R."/>
            <person name="Dunand C."/>
            <person name="Henrissat B."/>
            <person name="Grigoriev I.V."/>
            <person name="Hibbett D."/>
            <person name="Nagy L.G."/>
            <person name="Martin F.M."/>
        </authorList>
    </citation>
    <scope>NUCLEOTIDE SEQUENCE</scope>
    <source>
        <strain evidence="2">BED1</strain>
    </source>
</reference>
<keyword evidence="3" id="KW-1185">Reference proteome</keyword>
<comment type="caution">
    <text evidence="2">The sequence shown here is derived from an EMBL/GenBank/DDBJ whole genome shotgun (WGS) entry which is preliminary data.</text>
</comment>
<evidence type="ECO:0000313" key="3">
    <source>
        <dbReference type="Proteomes" id="UP001194468"/>
    </source>
</evidence>
<feature type="region of interest" description="Disordered" evidence="1">
    <location>
        <begin position="279"/>
        <end position="332"/>
    </location>
</feature>
<name>A0AAD4GIP6_BOLED</name>
<proteinExistence type="predicted"/>
<gene>
    <name evidence="2" type="ORF">L210DRAFT_3642926</name>
</gene>
<dbReference type="AlphaFoldDB" id="A0AAD4GIP6"/>
<organism evidence="2 3">
    <name type="scientific">Boletus edulis BED1</name>
    <dbReference type="NCBI Taxonomy" id="1328754"/>
    <lineage>
        <taxon>Eukaryota</taxon>
        <taxon>Fungi</taxon>
        <taxon>Dikarya</taxon>
        <taxon>Basidiomycota</taxon>
        <taxon>Agaricomycotina</taxon>
        <taxon>Agaricomycetes</taxon>
        <taxon>Agaricomycetidae</taxon>
        <taxon>Boletales</taxon>
        <taxon>Boletineae</taxon>
        <taxon>Boletaceae</taxon>
        <taxon>Boletoideae</taxon>
        <taxon>Boletus</taxon>
    </lineage>
</organism>
<evidence type="ECO:0000313" key="2">
    <source>
        <dbReference type="EMBL" id="KAF8444676.1"/>
    </source>
</evidence>
<sequence>MPSPARIVEERWTPTTIQTTFVLPESKLRKVSTDSNISINLPFPKTLGWTFALSLSVKRLKKLGRSSTGYYYPMAFSFRRHDSAIPWGRTSICAQLSLAVKQPQSTDPEHGSHPATSVDAAEEPLGTIELVLEDTSSVEVPITTPHNLSILPPNKICLTVTISDCALPDGLFQARSRPFNKVGTQAHLVQQGCDLLSRLLATGKPFDVKFLTPSTRSTSGKTGDPLPTYASLSVVEEHVDLLSSVLREGWINALVPLDDTGTKCASVREISCSDEYDHELDSDFEDEDEAPPCNSSSERDLAAREDQQSDGGTERSSSSFSSFDLERASDQGSVDRQLEEIINVMPLKESSSDADCERTVEIKFAAHRTWHAFLFYCYTGNLEFSKLRSQVGPGGLHLHVTPLEGGPPACSPKSMYRLADLVGDKDLKAKALAAIKERMIEENVLSEACSVFTSKYPEARQVQLGVLKEHRRSPKVKQAFFGAMEKYGNMPHAKPVLSTFYDDLVA</sequence>
<dbReference type="Proteomes" id="UP001194468">
    <property type="component" value="Unassembled WGS sequence"/>
</dbReference>
<dbReference type="EMBL" id="WHUW01000006">
    <property type="protein sequence ID" value="KAF8444676.1"/>
    <property type="molecule type" value="Genomic_DNA"/>
</dbReference>
<protein>
    <submittedName>
        <fullName evidence="2">Uncharacterized protein</fullName>
    </submittedName>
</protein>
<accession>A0AAD4GIP6</accession>
<reference evidence="2" key="1">
    <citation type="submission" date="2019-10" db="EMBL/GenBank/DDBJ databases">
        <authorList>
            <consortium name="DOE Joint Genome Institute"/>
            <person name="Kuo A."/>
            <person name="Miyauchi S."/>
            <person name="Kiss E."/>
            <person name="Drula E."/>
            <person name="Kohler A."/>
            <person name="Sanchez-Garcia M."/>
            <person name="Andreopoulos B."/>
            <person name="Barry K.W."/>
            <person name="Bonito G."/>
            <person name="Buee M."/>
            <person name="Carver A."/>
            <person name="Chen C."/>
            <person name="Cichocki N."/>
            <person name="Clum A."/>
            <person name="Culley D."/>
            <person name="Crous P.W."/>
            <person name="Fauchery L."/>
            <person name="Girlanda M."/>
            <person name="Hayes R."/>
            <person name="Keri Z."/>
            <person name="LaButti K."/>
            <person name="Lipzen A."/>
            <person name="Lombard V."/>
            <person name="Magnuson J."/>
            <person name="Maillard F."/>
            <person name="Morin E."/>
            <person name="Murat C."/>
            <person name="Nolan M."/>
            <person name="Ohm R."/>
            <person name="Pangilinan J."/>
            <person name="Pereira M."/>
            <person name="Perotto S."/>
            <person name="Peter M."/>
            <person name="Riley R."/>
            <person name="Sitrit Y."/>
            <person name="Stielow B."/>
            <person name="Szollosi G."/>
            <person name="Zifcakova L."/>
            <person name="Stursova M."/>
            <person name="Spatafora J.W."/>
            <person name="Tedersoo L."/>
            <person name="Vaario L.-M."/>
            <person name="Yamada A."/>
            <person name="Yan M."/>
            <person name="Wang P."/>
            <person name="Xu J."/>
            <person name="Bruns T."/>
            <person name="Baldrian P."/>
            <person name="Vilgalys R."/>
            <person name="Henrissat B."/>
            <person name="Grigoriev I.V."/>
            <person name="Hibbett D."/>
            <person name="Nagy L.G."/>
            <person name="Martin F.M."/>
        </authorList>
    </citation>
    <scope>NUCLEOTIDE SEQUENCE</scope>
    <source>
        <strain evidence="2">BED1</strain>
    </source>
</reference>